<sequence>MFIKASTNRYNKPLKYTKNGCFFNFLFQELFDFLNDPWV</sequence>
<name>A0A1B6NVW6_9ZZZZ</name>
<accession>A0A1B6NVW6</accession>
<protein>
    <submittedName>
        <fullName evidence="1">Uncharacterized protein</fullName>
    </submittedName>
</protein>
<reference evidence="1" key="1">
    <citation type="submission" date="2013-11" db="EMBL/GenBank/DDBJ databases">
        <title>Microbial diversity, functional groups and degradation webs in Northern and Southern Mediterranean and Red Sea marine crude oil polluted sites.</title>
        <authorList>
            <person name="Daffonchio D."/>
            <person name="Mapelli F."/>
            <person name="Ferrer M."/>
            <person name="Richter M."/>
            <person name="Cherif A."/>
            <person name="Malkawi H.I."/>
            <person name="Yakimov M.M."/>
            <person name="Abdel-Fattah Y.R."/>
            <person name="Blaghen M."/>
            <person name="Golyshin P.N."/>
            <person name="Kalogerakis N."/>
            <person name="Boon N."/>
            <person name="Magagnini M."/>
            <person name="Fava F."/>
        </authorList>
    </citation>
    <scope>NUCLEOTIDE SEQUENCE</scope>
</reference>
<dbReference type="AlphaFoldDB" id="A0A1B6NVW6"/>
<dbReference type="EMBL" id="AYSL01000509">
    <property type="protein sequence ID" value="KTF07488.1"/>
    <property type="molecule type" value="Genomic_DNA"/>
</dbReference>
<gene>
    <name evidence="1" type="ORF">MGSAQ_001018</name>
</gene>
<proteinExistence type="predicted"/>
<comment type="caution">
    <text evidence="1">The sequence shown here is derived from an EMBL/GenBank/DDBJ whole genome shotgun (WGS) entry which is preliminary data.</text>
</comment>
<organism evidence="1">
    <name type="scientific">marine sediment metagenome</name>
    <dbReference type="NCBI Taxonomy" id="412755"/>
    <lineage>
        <taxon>unclassified sequences</taxon>
        <taxon>metagenomes</taxon>
        <taxon>ecological metagenomes</taxon>
    </lineage>
</organism>
<evidence type="ECO:0000313" key="1">
    <source>
        <dbReference type="EMBL" id="KTF07488.1"/>
    </source>
</evidence>